<dbReference type="SUPFAM" id="SSF53955">
    <property type="entry name" value="Lysozyme-like"/>
    <property type="match status" value="1"/>
</dbReference>
<dbReference type="Pfam" id="PF13406">
    <property type="entry name" value="SLT_2"/>
    <property type="match status" value="1"/>
</dbReference>
<dbReference type="InterPro" id="IPR031304">
    <property type="entry name" value="SLT_2"/>
</dbReference>
<dbReference type="AlphaFoldDB" id="A0A399R2S2"/>
<dbReference type="InterPro" id="IPR002477">
    <property type="entry name" value="Peptidoglycan-bd-like"/>
</dbReference>
<evidence type="ECO:0000256" key="1">
    <source>
        <dbReference type="SAM" id="MobiDB-lite"/>
    </source>
</evidence>
<evidence type="ECO:0000313" key="5">
    <source>
        <dbReference type="Proteomes" id="UP000265431"/>
    </source>
</evidence>
<dbReference type="OrthoDB" id="9808544at2"/>
<sequence>MGYAESTPLTHRDGKRKTSFMTRKNLVLLRWTTAASFAALISACAATPEPAPQSSAPTPPSQKPHVEATTSTPPSVVTTDSAPVTRTSTISPGDPRGTPGAPPYSGPVGPFAPTGNAEMDAWRQDFVSRATARGTNPALLYALLKDIRPLDIYLGPDNQSEVANQAEFSKAIWEYLRTAVTDNRFQTGRQKLAELGPVFDRIEATYGVNREVVSAIWAMETNFGGYMGNFSAANTLANMAVEGRRRSFAESEILALVEIVEKGFARLDQLGSGWAGAMGHTQFMPSTYLAYAQDYDGDGLANVWSSSPDALASAANYLSVSGYRFDQPWGVEVLAPQGFDWSMADGNDRRLSSWKSAGLSPIRGGGFGVDDSDYAELWLPAGATGPKYLLFRNFDVFKTYNRSNSYAFAVGLLADGLAGQYGPVAAWPTNIQRLTFDEVKQLQSALNQLGYNAGGVDGIVGSGTRGALRQFQQANGLIADGYPSRPALNEVLARLRS</sequence>
<dbReference type="EMBL" id="QWGB01000005">
    <property type="protein sequence ID" value="RIJ24022.1"/>
    <property type="molecule type" value="Genomic_DNA"/>
</dbReference>
<keyword evidence="5" id="KW-1185">Reference proteome</keyword>
<comment type="caution">
    <text evidence="4">The sequence shown here is derived from an EMBL/GenBank/DDBJ whole genome shotgun (WGS) entry which is preliminary data.</text>
</comment>
<dbReference type="Gene3D" id="1.10.101.10">
    <property type="entry name" value="PGBD-like superfamily/PGBD"/>
    <property type="match status" value="1"/>
</dbReference>
<dbReference type="InterPro" id="IPR036366">
    <property type="entry name" value="PGBDSf"/>
</dbReference>
<reference evidence="4 5" key="1">
    <citation type="submission" date="2018-08" db="EMBL/GenBank/DDBJ databases">
        <title>Henriciella mobilis sp. nov., isolated from seawater.</title>
        <authorList>
            <person name="Cheng H."/>
            <person name="Wu Y.-H."/>
            <person name="Xu X.-W."/>
            <person name="Guo L.-L."/>
        </authorList>
    </citation>
    <scope>NUCLEOTIDE SEQUENCE [LARGE SCALE GENOMIC DNA]</scope>
    <source>
        <strain evidence="4 5">CCUG66934</strain>
    </source>
</reference>
<dbReference type="InterPro" id="IPR043426">
    <property type="entry name" value="MltB-like"/>
</dbReference>
<dbReference type="Gene3D" id="1.10.530.10">
    <property type="match status" value="1"/>
</dbReference>
<dbReference type="InterPro" id="IPR023346">
    <property type="entry name" value="Lysozyme-like_dom_sf"/>
</dbReference>
<dbReference type="CDD" id="cd13399">
    <property type="entry name" value="Slt35-like"/>
    <property type="match status" value="1"/>
</dbReference>
<dbReference type="Proteomes" id="UP000265431">
    <property type="component" value="Unassembled WGS sequence"/>
</dbReference>
<name>A0A399R2S2_9PROT</name>
<evidence type="ECO:0000259" key="2">
    <source>
        <dbReference type="Pfam" id="PF01471"/>
    </source>
</evidence>
<feature type="compositionally biased region" description="Low complexity" evidence="1">
    <location>
        <begin position="68"/>
        <end position="85"/>
    </location>
</feature>
<dbReference type="SUPFAM" id="SSF47090">
    <property type="entry name" value="PGBD-like"/>
    <property type="match status" value="1"/>
</dbReference>
<gene>
    <name evidence="4" type="ORF">D1224_07195</name>
</gene>
<dbReference type="NCBIfam" id="TIGR02283">
    <property type="entry name" value="MltB_2"/>
    <property type="match status" value="1"/>
</dbReference>
<feature type="domain" description="Transglycosylase SLT" evidence="3">
    <location>
        <begin position="119"/>
        <end position="415"/>
    </location>
</feature>
<evidence type="ECO:0000259" key="3">
    <source>
        <dbReference type="Pfam" id="PF13406"/>
    </source>
</evidence>
<evidence type="ECO:0000313" key="4">
    <source>
        <dbReference type="EMBL" id="RIJ24022.1"/>
    </source>
</evidence>
<feature type="region of interest" description="Disordered" evidence="1">
    <location>
        <begin position="48"/>
        <end position="116"/>
    </location>
</feature>
<dbReference type="Gene3D" id="1.10.8.350">
    <property type="entry name" value="Bacterial muramidase"/>
    <property type="match status" value="1"/>
</dbReference>
<protein>
    <submittedName>
        <fullName evidence="4">Lytic murein transglycosylase</fullName>
    </submittedName>
</protein>
<dbReference type="Pfam" id="PF01471">
    <property type="entry name" value="PG_binding_1"/>
    <property type="match status" value="1"/>
</dbReference>
<dbReference type="PANTHER" id="PTHR30163:SF8">
    <property type="entry name" value="LYTIC MUREIN TRANSGLYCOSYLASE"/>
    <property type="match status" value="1"/>
</dbReference>
<proteinExistence type="predicted"/>
<dbReference type="GO" id="GO:0008933">
    <property type="term" value="F:peptidoglycan lytic transglycosylase activity"/>
    <property type="evidence" value="ECO:0007669"/>
    <property type="project" value="TreeGrafter"/>
</dbReference>
<organism evidence="4 5">
    <name type="scientific">Henriciella barbarensis</name>
    <dbReference type="NCBI Taxonomy" id="86342"/>
    <lineage>
        <taxon>Bacteria</taxon>
        <taxon>Pseudomonadati</taxon>
        <taxon>Pseudomonadota</taxon>
        <taxon>Alphaproteobacteria</taxon>
        <taxon>Hyphomonadales</taxon>
        <taxon>Hyphomonadaceae</taxon>
        <taxon>Henriciella</taxon>
    </lineage>
</organism>
<dbReference type="InterPro" id="IPR011970">
    <property type="entry name" value="MltB_2"/>
</dbReference>
<dbReference type="PANTHER" id="PTHR30163">
    <property type="entry name" value="MEMBRANE-BOUND LYTIC MUREIN TRANSGLYCOSYLASE B"/>
    <property type="match status" value="1"/>
</dbReference>
<dbReference type="GO" id="GO:0009253">
    <property type="term" value="P:peptidoglycan catabolic process"/>
    <property type="evidence" value="ECO:0007669"/>
    <property type="project" value="TreeGrafter"/>
</dbReference>
<feature type="domain" description="Peptidoglycan binding-like" evidence="2">
    <location>
        <begin position="437"/>
        <end position="484"/>
    </location>
</feature>
<dbReference type="InterPro" id="IPR036365">
    <property type="entry name" value="PGBD-like_sf"/>
</dbReference>
<accession>A0A399R2S2</accession>